<name>A0A545VQR1_9HYPO</name>
<reference evidence="1 2" key="1">
    <citation type="journal article" date="2019" name="Appl. Microbiol. Biotechnol.">
        <title>Genome sequence of Isaria javanica and comparative genome analysis insights into family S53 peptidase evolution in fungal entomopathogens.</title>
        <authorList>
            <person name="Lin R."/>
            <person name="Zhang X."/>
            <person name="Xin B."/>
            <person name="Zou M."/>
            <person name="Gao Y."/>
            <person name="Qin F."/>
            <person name="Hu Q."/>
            <person name="Xie B."/>
            <person name="Cheng X."/>
        </authorList>
    </citation>
    <scope>NUCLEOTIDE SEQUENCE [LARGE SCALE GENOMIC DNA]</scope>
    <source>
        <strain evidence="1 2">IJ1G</strain>
    </source>
</reference>
<proteinExistence type="predicted"/>
<keyword evidence="2" id="KW-1185">Reference proteome</keyword>
<evidence type="ECO:0000313" key="2">
    <source>
        <dbReference type="Proteomes" id="UP000315783"/>
    </source>
</evidence>
<organism evidence="1 2">
    <name type="scientific">Cordyceps javanica</name>
    <dbReference type="NCBI Taxonomy" id="43265"/>
    <lineage>
        <taxon>Eukaryota</taxon>
        <taxon>Fungi</taxon>
        <taxon>Dikarya</taxon>
        <taxon>Ascomycota</taxon>
        <taxon>Pezizomycotina</taxon>
        <taxon>Sordariomycetes</taxon>
        <taxon>Hypocreomycetidae</taxon>
        <taxon>Hypocreales</taxon>
        <taxon>Cordycipitaceae</taxon>
        <taxon>Cordyceps</taxon>
    </lineage>
</organism>
<dbReference type="OrthoDB" id="3943221at2759"/>
<dbReference type="AlphaFoldDB" id="A0A545VQR1"/>
<accession>A0A545VQR1</accession>
<protein>
    <submittedName>
        <fullName evidence="1">Uncharacterized protein</fullName>
    </submittedName>
</protein>
<gene>
    <name evidence="1" type="ORF">IF1G_09209</name>
</gene>
<comment type="caution">
    <text evidence="1">The sequence shown here is derived from an EMBL/GenBank/DDBJ whole genome shotgun (WGS) entry which is preliminary data.</text>
</comment>
<dbReference type="Proteomes" id="UP000315783">
    <property type="component" value="Unassembled WGS sequence"/>
</dbReference>
<evidence type="ECO:0000313" key="1">
    <source>
        <dbReference type="EMBL" id="TQV92137.1"/>
    </source>
</evidence>
<dbReference type="EMBL" id="SPUK01000016">
    <property type="protein sequence ID" value="TQV92137.1"/>
    <property type="molecule type" value="Genomic_DNA"/>
</dbReference>
<sequence>MSLNDPAPVNDGEPKRVILRLRYNEFEDDDSSHTDAIEAYLKAIGRGMDECGPLGRHFPHVEMRQEYMENNPRASFHVTLDMEVHAIREPDMNKLPHEIYRVRRGTDGTLTVSRLPDTWLLQARQFTDNMYAWGKF</sequence>